<dbReference type="PANTHER" id="PTHR45707">
    <property type="entry name" value="C2 CALCIUM/LIPID-BINDING PLANT PHOSPHORIBOSYLTRANSFERASE FAMILY PROTEIN"/>
    <property type="match status" value="1"/>
</dbReference>
<dbReference type="Gramene" id="AET7Gv21285400.11">
    <property type="protein sequence ID" value="AET7Gv21285400.11"/>
    <property type="gene ID" value="AET7Gv21285400"/>
</dbReference>
<dbReference type="EnsemblPlants" id="AET7Gv21285400.11">
    <property type="protein sequence ID" value="AET7Gv21285400.11"/>
    <property type="gene ID" value="AET7Gv21285400"/>
</dbReference>
<proteinExistence type="predicted"/>
<reference evidence="1" key="5">
    <citation type="journal article" date="2021" name="G3 (Bethesda)">
        <title>Aegilops tauschii genome assembly Aet v5.0 features greater sequence contiguity and improved annotation.</title>
        <authorList>
            <person name="Wang L."/>
            <person name="Zhu T."/>
            <person name="Rodriguez J.C."/>
            <person name="Deal K.R."/>
            <person name="Dubcovsky J."/>
            <person name="McGuire P.E."/>
            <person name="Lux T."/>
            <person name="Spannagl M."/>
            <person name="Mayer K.F.X."/>
            <person name="Baldrich P."/>
            <person name="Meyers B.C."/>
            <person name="Huo N."/>
            <person name="Gu Y.Q."/>
            <person name="Zhou H."/>
            <person name="Devos K.M."/>
            <person name="Bennetzen J.L."/>
            <person name="Unver T."/>
            <person name="Budak H."/>
            <person name="Gulick P.J."/>
            <person name="Galiba G."/>
            <person name="Kalapos B."/>
            <person name="Nelson D.R."/>
            <person name="Li P."/>
            <person name="You F.M."/>
            <person name="Luo M.C."/>
            <person name="Dvorak J."/>
        </authorList>
    </citation>
    <scope>NUCLEOTIDE SEQUENCE [LARGE SCALE GENOMIC DNA]</scope>
    <source>
        <strain evidence="1">cv. AL8/78</strain>
    </source>
</reference>
<evidence type="ECO:0000313" key="2">
    <source>
        <dbReference type="Proteomes" id="UP000015105"/>
    </source>
</evidence>
<reference evidence="2" key="2">
    <citation type="journal article" date="2017" name="Nat. Plants">
        <title>The Aegilops tauschii genome reveals multiple impacts of transposons.</title>
        <authorList>
            <person name="Zhao G."/>
            <person name="Zou C."/>
            <person name="Li K."/>
            <person name="Wang K."/>
            <person name="Li T."/>
            <person name="Gao L."/>
            <person name="Zhang X."/>
            <person name="Wang H."/>
            <person name="Yang Z."/>
            <person name="Liu X."/>
            <person name="Jiang W."/>
            <person name="Mao L."/>
            <person name="Kong X."/>
            <person name="Jiao Y."/>
            <person name="Jia J."/>
        </authorList>
    </citation>
    <scope>NUCLEOTIDE SEQUENCE [LARGE SCALE GENOMIC DNA]</scope>
    <source>
        <strain evidence="2">cv. AL8/78</strain>
    </source>
</reference>
<evidence type="ECO:0008006" key="3">
    <source>
        <dbReference type="Google" id="ProtNLM"/>
    </source>
</evidence>
<dbReference type="AlphaFoldDB" id="A0A453T8B5"/>
<dbReference type="Gene3D" id="3.30.200.20">
    <property type="entry name" value="Phosphorylase Kinase, domain 1"/>
    <property type="match status" value="1"/>
</dbReference>
<evidence type="ECO:0000313" key="1">
    <source>
        <dbReference type="EnsemblPlants" id="AET7Gv21285400.11"/>
    </source>
</evidence>
<reference evidence="1" key="3">
    <citation type="journal article" date="2017" name="Nature">
        <title>Genome sequence of the progenitor of the wheat D genome Aegilops tauschii.</title>
        <authorList>
            <person name="Luo M.C."/>
            <person name="Gu Y.Q."/>
            <person name="Puiu D."/>
            <person name="Wang H."/>
            <person name="Twardziok S.O."/>
            <person name="Deal K.R."/>
            <person name="Huo N."/>
            <person name="Zhu T."/>
            <person name="Wang L."/>
            <person name="Wang Y."/>
            <person name="McGuire P.E."/>
            <person name="Liu S."/>
            <person name="Long H."/>
            <person name="Ramasamy R.K."/>
            <person name="Rodriguez J.C."/>
            <person name="Van S.L."/>
            <person name="Yuan L."/>
            <person name="Wang Z."/>
            <person name="Xia Z."/>
            <person name="Xiao L."/>
            <person name="Anderson O.D."/>
            <person name="Ouyang S."/>
            <person name="Liang Y."/>
            <person name="Zimin A.V."/>
            <person name="Pertea G."/>
            <person name="Qi P."/>
            <person name="Bennetzen J.L."/>
            <person name="Dai X."/>
            <person name="Dawson M.W."/>
            <person name="Muller H.G."/>
            <person name="Kugler K."/>
            <person name="Rivarola-Duarte L."/>
            <person name="Spannagl M."/>
            <person name="Mayer K.F.X."/>
            <person name="Lu F.H."/>
            <person name="Bevan M.W."/>
            <person name="Leroy P."/>
            <person name="Li P."/>
            <person name="You F.M."/>
            <person name="Sun Q."/>
            <person name="Liu Z."/>
            <person name="Lyons E."/>
            <person name="Wicker T."/>
            <person name="Salzberg S.L."/>
            <person name="Devos K.M."/>
            <person name="Dvorak J."/>
        </authorList>
    </citation>
    <scope>NUCLEOTIDE SEQUENCE [LARGE SCALE GENOMIC DNA]</scope>
    <source>
        <strain evidence="1">cv. AL8/78</strain>
    </source>
</reference>
<accession>A0A453T8B5</accession>
<dbReference type="Proteomes" id="UP000015105">
    <property type="component" value="Chromosome 7D"/>
</dbReference>
<reference evidence="1" key="4">
    <citation type="submission" date="2019-03" db="UniProtKB">
        <authorList>
            <consortium name="EnsemblPlants"/>
        </authorList>
    </citation>
    <scope>IDENTIFICATION</scope>
</reference>
<name>A0A453T8B5_AEGTS</name>
<organism evidence="1 2">
    <name type="scientific">Aegilops tauschii subsp. strangulata</name>
    <name type="common">Goatgrass</name>
    <dbReference type="NCBI Taxonomy" id="200361"/>
    <lineage>
        <taxon>Eukaryota</taxon>
        <taxon>Viridiplantae</taxon>
        <taxon>Streptophyta</taxon>
        <taxon>Embryophyta</taxon>
        <taxon>Tracheophyta</taxon>
        <taxon>Spermatophyta</taxon>
        <taxon>Magnoliopsida</taxon>
        <taxon>Liliopsida</taxon>
        <taxon>Poales</taxon>
        <taxon>Poaceae</taxon>
        <taxon>BOP clade</taxon>
        <taxon>Pooideae</taxon>
        <taxon>Triticodae</taxon>
        <taxon>Triticeae</taxon>
        <taxon>Triticinae</taxon>
        <taxon>Aegilops</taxon>
    </lineage>
</organism>
<dbReference type="PANTHER" id="PTHR45707:SF46">
    <property type="entry name" value="PROTEIN KINASE DOMAIN-CONTAINING PROTEIN"/>
    <property type="match status" value="1"/>
</dbReference>
<sequence>MKRWQAMPGYYSSHEIDILTVITCIETALRCVDTDQKKRPCIEDIVHELDELEAEIKKIRLLAPDPMQILLSNQGPGMEFPKISRLCTAHNLAHYKRILDFKFGLIEAITNGFSDDQKIGSDGYGDVYRRF</sequence>
<protein>
    <recommendedName>
        <fullName evidence="3">Serine-threonine/tyrosine-protein kinase catalytic domain-containing protein</fullName>
    </recommendedName>
</protein>
<keyword evidence="2" id="KW-1185">Reference proteome</keyword>
<reference evidence="2" key="1">
    <citation type="journal article" date="2014" name="Science">
        <title>Ancient hybridizations among the ancestral genomes of bread wheat.</title>
        <authorList>
            <consortium name="International Wheat Genome Sequencing Consortium,"/>
            <person name="Marcussen T."/>
            <person name="Sandve S.R."/>
            <person name="Heier L."/>
            <person name="Spannagl M."/>
            <person name="Pfeifer M."/>
            <person name="Jakobsen K.S."/>
            <person name="Wulff B.B."/>
            <person name="Steuernagel B."/>
            <person name="Mayer K.F."/>
            <person name="Olsen O.A."/>
        </authorList>
    </citation>
    <scope>NUCLEOTIDE SEQUENCE [LARGE SCALE GENOMIC DNA]</scope>
    <source>
        <strain evidence="2">cv. AL8/78</strain>
    </source>
</reference>